<feature type="signal peptide" evidence="2">
    <location>
        <begin position="1"/>
        <end position="22"/>
    </location>
</feature>
<organism evidence="3 4">
    <name type="scientific">Glomus cerebriforme</name>
    <dbReference type="NCBI Taxonomy" id="658196"/>
    <lineage>
        <taxon>Eukaryota</taxon>
        <taxon>Fungi</taxon>
        <taxon>Fungi incertae sedis</taxon>
        <taxon>Mucoromycota</taxon>
        <taxon>Glomeromycotina</taxon>
        <taxon>Glomeromycetes</taxon>
        <taxon>Glomerales</taxon>
        <taxon>Glomeraceae</taxon>
        <taxon>Glomus</taxon>
    </lineage>
</organism>
<evidence type="ECO:0000313" key="3">
    <source>
        <dbReference type="EMBL" id="RIA94092.1"/>
    </source>
</evidence>
<protein>
    <recommendedName>
        <fullName evidence="5">Invertebrate defensins family profile domain-containing protein</fullName>
    </recommendedName>
</protein>
<evidence type="ECO:0000256" key="2">
    <source>
        <dbReference type="SAM" id="SignalP"/>
    </source>
</evidence>
<keyword evidence="4" id="KW-1185">Reference proteome</keyword>
<comment type="similarity">
    <text evidence="1">Belongs to the invertebrate defensin family.</text>
</comment>
<dbReference type="OrthoDB" id="1851987at2759"/>
<dbReference type="InterPro" id="IPR036574">
    <property type="entry name" value="Scorpion_toxin-like_sf"/>
</dbReference>
<proteinExistence type="inferred from homology"/>
<reference evidence="3 4" key="1">
    <citation type="submission" date="2018-06" db="EMBL/GenBank/DDBJ databases">
        <title>Comparative genomics reveals the genomic features of Rhizophagus irregularis, R. cerebriforme, R. diaphanum and Gigaspora rosea, and their symbiotic lifestyle signature.</title>
        <authorList>
            <person name="Morin E."/>
            <person name="San Clemente H."/>
            <person name="Chen E.C.H."/>
            <person name="De La Providencia I."/>
            <person name="Hainaut M."/>
            <person name="Kuo A."/>
            <person name="Kohler A."/>
            <person name="Murat C."/>
            <person name="Tang N."/>
            <person name="Roy S."/>
            <person name="Loubradou J."/>
            <person name="Henrissat B."/>
            <person name="Grigoriev I.V."/>
            <person name="Corradi N."/>
            <person name="Roux C."/>
            <person name="Martin F.M."/>
        </authorList>
    </citation>
    <scope>NUCLEOTIDE SEQUENCE [LARGE SCALE GENOMIC DNA]</scope>
    <source>
        <strain evidence="3 4">DAOM 227022</strain>
    </source>
</reference>
<dbReference type="Proteomes" id="UP000265703">
    <property type="component" value="Unassembled WGS sequence"/>
</dbReference>
<keyword evidence="2" id="KW-0732">Signal</keyword>
<dbReference type="AlphaFoldDB" id="A0A397T880"/>
<evidence type="ECO:0000313" key="4">
    <source>
        <dbReference type="Proteomes" id="UP000265703"/>
    </source>
</evidence>
<evidence type="ECO:0000256" key="1">
    <source>
        <dbReference type="ARBA" id="ARBA00007085"/>
    </source>
</evidence>
<evidence type="ECO:0008006" key="5">
    <source>
        <dbReference type="Google" id="ProtNLM"/>
    </source>
</evidence>
<comment type="caution">
    <text evidence="3">The sequence shown here is derived from an EMBL/GenBank/DDBJ whole genome shotgun (WGS) entry which is preliminary data.</text>
</comment>
<sequence>MKGIYIFIFVLTIVALILIEDANPLQENLQKRQCASWRSQKFTGACIAAYNGDSCNNLCSTENHDGKQGKSGSCHFDFPGFACFCYDC</sequence>
<feature type="chain" id="PRO_5017337455" description="Invertebrate defensins family profile domain-containing protein" evidence="2">
    <location>
        <begin position="23"/>
        <end position="88"/>
    </location>
</feature>
<dbReference type="EMBL" id="QKYT01000090">
    <property type="protein sequence ID" value="RIA94092.1"/>
    <property type="molecule type" value="Genomic_DNA"/>
</dbReference>
<gene>
    <name evidence="3" type="ORF">C1645_760900</name>
</gene>
<dbReference type="Gene3D" id="3.30.30.10">
    <property type="entry name" value="Knottin, scorpion toxin-like"/>
    <property type="match status" value="1"/>
</dbReference>
<name>A0A397T880_9GLOM</name>
<accession>A0A397T880</accession>